<dbReference type="AlphaFoldDB" id="A0A3R7NMU0"/>
<dbReference type="Gene3D" id="1.25.40.10">
    <property type="entry name" value="Tetratricopeptide repeat domain"/>
    <property type="match status" value="1"/>
</dbReference>
<name>A0A3R7NMU0_9TRYP</name>
<protein>
    <submittedName>
        <fullName evidence="3">Uncharacterized protein</fullName>
    </submittedName>
</protein>
<accession>A0A3R7NMU0</accession>
<dbReference type="PANTHER" id="PTHR47447:SF17">
    <property type="entry name" value="OS12G0638900 PROTEIN"/>
    <property type="match status" value="1"/>
</dbReference>
<proteinExistence type="predicted"/>
<dbReference type="GeneID" id="40316199"/>
<comment type="caution">
    <text evidence="3">The sequence shown here is derived from an EMBL/GenBank/DDBJ whole genome shotgun (WGS) entry which is preliminary data.</text>
</comment>
<keyword evidence="1" id="KW-0677">Repeat</keyword>
<dbReference type="PANTHER" id="PTHR47447">
    <property type="entry name" value="OS03G0856100 PROTEIN"/>
    <property type="match status" value="1"/>
</dbReference>
<dbReference type="OrthoDB" id="1929236at2759"/>
<feature type="region of interest" description="Disordered" evidence="2">
    <location>
        <begin position="66"/>
        <end position="86"/>
    </location>
</feature>
<feature type="region of interest" description="Disordered" evidence="2">
    <location>
        <begin position="1"/>
        <end position="25"/>
    </location>
</feature>
<evidence type="ECO:0000313" key="4">
    <source>
        <dbReference type="Proteomes" id="UP000284403"/>
    </source>
</evidence>
<gene>
    <name evidence="3" type="ORF">Tco025E_02588</name>
</gene>
<evidence type="ECO:0000256" key="1">
    <source>
        <dbReference type="ARBA" id="ARBA00022737"/>
    </source>
</evidence>
<organism evidence="3 4">
    <name type="scientific">Trypanosoma conorhini</name>
    <dbReference type="NCBI Taxonomy" id="83891"/>
    <lineage>
        <taxon>Eukaryota</taxon>
        <taxon>Discoba</taxon>
        <taxon>Euglenozoa</taxon>
        <taxon>Kinetoplastea</taxon>
        <taxon>Metakinetoplastina</taxon>
        <taxon>Trypanosomatida</taxon>
        <taxon>Trypanosomatidae</taxon>
        <taxon>Trypanosoma</taxon>
    </lineage>
</organism>
<dbReference type="RefSeq" id="XP_029230411.1">
    <property type="nucleotide sequence ID" value="XM_029369513.1"/>
</dbReference>
<evidence type="ECO:0000313" key="3">
    <source>
        <dbReference type="EMBL" id="RNF24299.1"/>
    </source>
</evidence>
<keyword evidence="4" id="KW-1185">Reference proteome</keyword>
<dbReference type="InterPro" id="IPR011990">
    <property type="entry name" value="TPR-like_helical_dom_sf"/>
</dbReference>
<dbReference type="EMBL" id="MKKU01000103">
    <property type="protein sequence ID" value="RNF24299.1"/>
    <property type="molecule type" value="Genomic_DNA"/>
</dbReference>
<sequence length="606" mass="65527">MSLDDDEGGGAAPASGPLFSSSSGDAVPTGAAGTCVARAVCVFFARLAAGEELRPLIRQVRAELRRPTRAAQGPPALPAAAPDTGALTTTTTTTEAAAAGLPGLSQGAAAPREISGRDRVFLQRAAKVALMLSVESGTAQEEATRLLCEPVVAQALQRDAKQGNFLALPLPSKYGILLSDRVAVRHARRWGREGRWDVGLQLLGGVAPSAMTAAAAVELFIHAGRWEMALRSLARIPPASWTEIEVSAAVRGLYRATEAHRRTSAAVDKASGAGLWEAALRILTLARDSKVPLGAPSAANDALGLLGADGRQWVMACRLVEGMLLRGKREGLVAAPSDGVRPNVVSVYHMCRALRERWDLALHYASLMISAGDIRITDDREATDRLLQACIRGHRWAEALRTVQQSLESNLSRAGNAGEDCVRTEVFLHVLRVLNGCQKGSLATQLLQQPQLSRHFSTDTTGKACNVMLRYCPTIAEARIWLQTLGAKNMSVENESYEHLMVLHAREGDWREALSLFNALLTDPRRQRLYIPSAKAHDAVQYALERAPPPGPSWELSLTLFARMCDLHVPISEVAFQSVVKKCFAQGRTEQAQSLFRFVVRYGVHR</sequence>
<reference evidence="3 4" key="1">
    <citation type="journal article" date="2018" name="BMC Genomics">
        <title>Genomic comparison of Trypanosoma conorhini and Trypanosoma rangeli to Trypanosoma cruzi strains of high and low virulence.</title>
        <authorList>
            <person name="Bradwell K.R."/>
            <person name="Koparde V.N."/>
            <person name="Matveyev A.V."/>
            <person name="Serrano M.G."/>
            <person name="Alves J.M."/>
            <person name="Parikh H."/>
            <person name="Huang B."/>
            <person name="Lee V."/>
            <person name="Espinosa-Alvarez O."/>
            <person name="Ortiz P.A."/>
            <person name="Costa-Martins A.G."/>
            <person name="Teixeira M.M."/>
            <person name="Buck G.A."/>
        </authorList>
    </citation>
    <scope>NUCLEOTIDE SEQUENCE [LARGE SCALE GENOMIC DNA]</scope>
    <source>
        <strain evidence="3 4">025E</strain>
    </source>
</reference>
<evidence type="ECO:0000256" key="2">
    <source>
        <dbReference type="SAM" id="MobiDB-lite"/>
    </source>
</evidence>
<feature type="compositionally biased region" description="Low complexity" evidence="2">
    <location>
        <begin position="70"/>
        <end position="86"/>
    </location>
</feature>
<dbReference type="Proteomes" id="UP000284403">
    <property type="component" value="Unassembled WGS sequence"/>
</dbReference>